<accession>A0A1Q5PSZ7</accession>
<comment type="caution">
    <text evidence="6">The sequence shown here is derived from an EMBL/GenBank/DDBJ whole genome shotgun (WGS) entry which is preliminary data.</text>
</comment>
<evidence type="ECO:0000256" key="3">
    <source>
        <dbReference type="ARBA" id="ARBA00023136"/>
    </source>
</evidence>
<dbReference type="STRING" id="156892.BM477_00745"/>
<dbReference type="SUPFAM" id="SSF117892">
    <property type="entry name" value="Band 7/SPFH domain"/>
    <property type="match status" value="1"/>
</dbReference>
<dbReference type="EMBL" id="MPDM01000001">
    <property type="protein sequence ID" value="OKL50673.1"/>
    <property type="molecule type" value="Genomic_DNA"/>
</dbReference>
<sequence length="435" mass="47122">MGGFLVALIIFLIIAAVVTAIFVLASRAWIKVARADEALVISGKRQVLEDGTESPVTVIVNGKSLVNPITQRHEIISLRSRQVIVNAQAQSLDKIEVDVEAVALVKIGNTPDLVRLAAERFASQDEVIEVFIREQLEGALRGVIAKQKVTELMESRQIFSDHIFTEIRPDLEKQGLVLDSFSIKEIRDSIGYIESLGTPEAEAKRQAAEIAKTDAERAITKQRIANEEQNLIENTEFKRNQAEANATTGKANAEAEQAERLAREAATERVLKQQALNKRSSLDAEVRQVADAELYRRQREAEARKIEAEADAEVVKLAGQAKAEAILAEAQALRENQDAILAQRALEILPELMMAFADGYAKIGKITIVGGSGQASAGENLSQEMPVAMSGVFESMKAATGLDLAAMLQGRMVGQGIAQGLTESNDADGGVDADN</sequence>
<evidence type="ECO:0000256" key="4">
    <source>
        <dbReference type="SAM" id="Coils"/>
    </source>
</evidence>
<dbReference type="GO" id="GO:0002020">
    <property type="term" value="F:protease binding"/>
    <property type="evidence" value="ECO:0007669"/>
    <property type="project" value="TreeGrafter"/>
</dbReference>
<keyword evidence="3" id="KW-0472">Membrane</keyword>
<dbReference type="CDD" id="cd03399">
    <property type="entry name" value="SPFH_flotillin"/>
    <property type="match status" value="1"/>
</dbReference>
<dbReference type="Pfam" id="PF15975">
    <property type="entry name" value="Flot"/>
    <property type="match status" value="1"/>
</dbReference>
<evidence type="ECO:0000313" key="6">
    <source>
        <dbReference type="EMBL" id="OKL50673.1"/>
    </source>
</evidence>
<dbReference type="SMART" id="SM00244">
    <property type="entry name" value="PHB"/>
    <property type="match status" value="1"/>
</dbReference>
<dbReference type="InterPro" id="IPR027705">
    <property type="entry name" value="Flotillin_fam"/>
</dbReference>
<evidence type="ECO:0000256" key="2">
    <source>
        <dbReference type="ARBA" id="ARBA00007161"/>
    </source>
</evidence>
<dbReference type="Gene3D" id="3.30.479.30">
    <property type="entry name" value="Band 7 domain"/>
    <property type="match status" value="1"/>
</dbReference>
<organism evidence="6 7">
    <name type="scientific">Boudabousia marimammalium</name>
    <dbReference type="NCBI Taxonomy" id="156892"/>
    <lineage>
        <taxon>Bacteria</taxon>
        <taxon>Bacillati</taxon>
        <taxon>Actinomycetota</taxon>
        <taxon>Actinomycetes</taxon>
        <taxon>Actinomycetales</taxon>
        <taxon>Actinomycetaceae</taxon>
        <taxon>Boudabousia</taxon>
    </lineage>
</organism>
<evidence type="ECO:0000259" key="5">
    <source>
        <dbReference type="SMART" id="SM00244"/>
    </source>
</evidence>
<dbReference type="AlphaFoldDB" id="A0A1Q5PSZ7"/>
<dbReference type="PANTHER" id="PTHR13806:SF46">
    <property type="entry name" value="FLOTILLIN-1-RELATED"/>
    <property type="match status" value="1"/>
</dbReference>
<protein>
    <recommendedName>
        <fullName evidence="5">Band 7 domain-containing protein</fullName>
    </recommendedName>
</protein>
<proteinExistence type="inferred from homology"/>
<comment type="subcellular location">
    <subcellularLocation>
        <location evidence="1">Membrane</location>
    </subcellularLocation>
</comment>
<keyword evidence="7" id="KW-1185">Reference proteome</keyword>
<dbReference type="GO" id="GO:0005886">
    <property type="term" value="C:plasma membrane"/>
    <property type="evidence" value="ECO:0007669"/>
    <property type="project" value="TreeGrafter"/>
</dbReference>
<keyword evidence="4" id="KW-0175">Coiled coil</keyword>
<dbReference type="PANTHER" id="PTHR13806">
    <property type="entry name" value="FLOTILLIN-RELATED"/>
    <property type="match status" value="1"/>
</dbReference>
<name>A0A1Q5PSZ7_9ACTO</name>
<dbReference type="Pfam" id="PF01145">
    <property type="entry name" value="Band_7"/>
    <property type="match status" value="1"/>
</dbReference>
<comment type="similarity">
    <text evidence="2">Belongs to the band 7/mec-2 family. Flotillin subfamily.</text>
</comment>
<feature type="domain" description="Band 7" evidence="5">
    <location>
        <begin position="28"/>
        <end position="211"/>
    </location>
</feature>
<dbReference type="InterPro" id="IPR036013">
    <property type="entry name" value="Band_7/SPFH_dom_sf"/>
</dbReference>
<feature type="coiled-coil region" evidence="4">
    <location>
        <begin position="210"/>
        <end position="245"/>
    </location>
</feature>
<dbReference type="InterPro" id="IPR031905">
    <property type="entry name" value="Flotillin_C"/>
</dbReference>
<evidence type="ECO:0000256" key="1">
    <source>
        <dbReference type="ARBA" id="ARBA00004370"/>
    </source>
</evidence>
<dbReference type="Proteomes" id="UP000186465">
    <property type="component" value="Unassembled WGS sequence"/>
</dbReference>
<dbReference type="OrthoDB" id="9786220at2"/>
<evidence type="ECO:0000313" key="7">
    <source>
        <dbReference type="Proteomes" id="UP000186465"/>
    </source>
</evidence>
<reference evidence="7" key="1">
    <citation type="submission" date="2016-11" db="EMBL/GenBank/DDBJ databases">
        <title>Actinomyces gypaetusis sp. nov. isolated from Gypaetus barbatus in Qinghai Tibet Plateau China.</title>
        <authorList>
            <person name="Meng X."/>
        </authorList>
    </citation>
    <scope>NUCLEOTIDE SEQUENCE [LARGE SCALE GENOMIC DNA]</scope>
    <source>
        <strain evidence="7">DSM 15383</strain>
    </source>
</reference>
<dbReference type="InterPro" id="IPR001107">
    <property type="entry name" value="Band_7"/>
</dbReference>
<dbReference type="GO" id="GO:0072659">
    <property type="term" value="P:protein localization to plasma membrane"/>
    <property type="evidence" value="ECO:0007669"/>
    <property type="project" value="TreeGrafter"/>
</dbReference>
<gene>
    <name evidence="6" type="ORF">BM477_00745</name>
</gene>